<dbReference type="EMBL" id="NBCO01000020">
    <property type="protein sequence ID" value="ORC87786.1"/>
    <property type="molecule type" value="Genomic_DNA"/>
</dbReference>
<dbReference type="VEuPathDB" id="TriTrypDB:TM35_000201950"/>
<name>A0A1X0NSV0_9TRYP</name>
<reference evidence="2 3" key="1">
    <citation type="submission" date="2017-03" db="EMBL/GenBank/DDBJ databases">
        <title>An alternative strategy for trypanosome survival in the mammalian bloodstream revealed through genome and transcriptome analysis of the ubiquitous bovine parasite Trypanosoma (Megatrypanum) theileri.</title>
        <authorList>
            <person name="Kelly S."/>
            <person name="Ivens A."/>
            <person name="Mott A."/>
            <person name="O'Neill E."/>
            <person name="Emms D."/>
            <person name="Macleod O."/>
            <person name="Voorheis P."/>
            <person name="Matthews J."/>
            <person name="Matthews K."/>
            <person name="Carrington M."/>
        </authorList>
    </citation>
    <scope>NUCLEOTIDE SEQUENCE [LARGE SCALE GENOMIC DNA]</scope>
    <source>
        <strain evidence="2">Edinburgh</strain>
    </source>
</reference>
<organism evidence="2 3">
    <name type="scientific">Trypanosoma theileri</name>
    <dbReference type="NCBI Taxonomy" id="67003"/>
    <lineage>
        <taxon>Eukaryota</taxon>
        <taxon>Discoba</taxon>
        <taxon>Euglenozoa</taxon>
        <taxon>Kinetoplastea</taxon>
        <taxon>Metakinetoplastina</taxon>
        <taxon>Trypanosomatida</taxon>
        <taxon>Trypanosomatidae</taxon>
        <taxon>Trypanosoma</taxon>
    </lineage>
</organism>
<gene>
    <name evidence="2" type="ORF">TM35_000201950</name>
</gene>
<dbReference type="OrthoDB" id="265476at2759"/>
<dbReference type="Proteomes" id="UP000192257">
    <property type="component" value="Unassembled WGS sequence"/>
</dbReference>
<proteinExistence type="predicted"/>
<comment type="caution">
    <text evidence="2">The sequence shown here is derived from an EMBL/GenBank/DDBJ whole genome shotgun (WGS) entry which is preliminary data.</text>
</comment>
<evidence type="ECO:0000256" key="1">
    <source>
        <dbReference type="SAM" id="MobiDB-lite"/>
    </source>
</evidence>
<keyword evidence="3" id="KW-1185">Reference proteome</keyword>
<accession>A0A1X0NSV0</accession>
<evidence type="ECO:0000313" key="3">
    <source>
        <dbReference type="Proteomes" id="UP000192257"/>
    </source>
</evidence>
<dbReference type="GeneID" id="39986660"/>
<dbReference type="AlphaFoldDB" id="A0A1X0NSV0"/>
<dbReference type="RefSeq" id="XP_028881852.1">
    <property type="nucleotide sequence ID" value="XM_029026880.1"/>
</dbReference>
<sequence length="336" mass="37374">MAGEGSESSKVLKEGDPTAQHTFSVDAAPFEPNVSAPLFMPEKWQYSSSTVQEQSAPPGINQSWTYSPQYYDMMMRMNLPAMVHANALLSSGLRRYSGTPIVRASSPVKKNNNSSEAMKRMEKGSLSVYAKPWSPTPEGGLTQGENDAYCHLKKEWVKVSYRGEMVVAPLAFMETNNIFVHSFTLRPLEKPGVQFQIFNYLCGRCTTRSFFGRLSCRNADVTLKGIAGDIPPLRIAHLIEQVTGVVVSALFTEGDYTEYELWLEKPEKATHVVNTVSGALWSCPMFHGYAVHAKTDEDKKFLNEYITSIKNIFPEPSPYPMCCVEAFGSSCETVKA</sequence>
<protein>
    <submittedName>
        <fullName evidence="2">Uncharacterized protein</fullName>
    </submittedName>
</protein>
<feature type="region of interest" description="Disordered" evidence="1">
    <location>
        <begin position="1"/>
        <end position="27"/>
    </location>
</feature>
<evidence type="ECO:0000313" key="2">
    <source>
        <dbReference type="EMBL" id="ORC87786.1"/>
    </source>
</evidence>